<organism evidence="8 9">
    <name type="scientific">Nocardioides aquiterrae</name>
    <dbReference type="NCBI Taxonomy" id="203799"/>
    <lineage>
        <taxon>Bacteria</taxon>
        <taxon>Bacillati</taxon>
        <taxon>Actinomycetota</taxon>
        <taxon>Actinomycetes</taxon>
        <taxon>Propionibacteriales</taxon>
        <taxon>Nocardioidaceae</taxon>
        <taxon>Nocardioides</taxon>
    </lineage>
</organism>
<evidence type="ECO:0000256" key="7">
    <source>
        <dbReference type="SAM" id="Phobius"/>
    </source>
</evidence>
<feature type="transmembrane region" description="Helical" evidence="7">
    <location>
        <begin position="228"/>
        <end position="251"/>
    </location>
</feature>
<dbReference type="InterPro" id="IPR017039">
    <property type="entry name" value="Virul_fac_BrkB"/>
</dbReference>
<accession>A0ABN1U9Z4</accession>
<comment type="subcellular location">
    <subcellularLocation>
        <location evidence="1">Cell membrane</location>
        <topology evidence="1">Multi-pass membrane protein</topology>
    </subcellularLocation>
</comment>
<evidence type="ECO:0000313" key="8">
    <source>
        <dbReference type="EMBL" id="GAA1132475.1"/>
    </source>
</evidence>
<dbReference type="PANTHER" id="PTHR30213:SF0">
    <property type="entry name" value="UPF0761 MEMBRANE PROTEIN YIHY"/>
    <property type="match status" value="1"/>
</dbReference>
<dbReference type="Pfam" id="PF03631">
    <property type="entry name" value="Virul_fac_BrkB"/>
    <property type="match status" value="1"/>
</dbReference>
<feature type="compositionally biased region" description="Basic and acidic residues" evidence="6">
    <location>
        <begin position="300"/>
        <end position="331"/>
    </location>
</feature>
<gene>
    <name evidence="8" type="ORF">GCM10009606_10780</name>
</gene>
<dbReference type="NCBIfam" id="TIGR00765">
    <property type="entry name" value="yihY_not_rbn"/>
    <property type="match status" value="1"/>
</dbReference>
<evidence type="ECO:0000256" key="1">
    <source>
        <dbReference type="ARBA" id="ARBA00004651"/>
    </source>
</evidence>
<keyword evidence="4 7" id="KW-1133">Transmembrane helix</keyword>
<evidence type="ECO:0000256" key="5">
    <source>
        <dbReference type="ARBA" id="ARBA00023136"/>
    </source>
</evidence>
<keyword evidence="5 7" id="KW-0472">Membrane</keyword>
<feature type="transmembrane region" description="Helical" evidence="7">
    <location>
        <begin position="43"/>
        <end position="69"/>
    </location>
</feature>
<evidence type="ECO:0000256" key="4">
    <source>
        <dbReference type="ARBA" id="ARBA00022989"/>
    </source>
</evidence>
<keyword evidence="2" id="KW-1003">Cell membrane</keyword>
<feature type="transmembrane region" description="Helical" evidence="7">
    <location>
        <begin position="108"/>
        <end position="131"/>
    </location>
</feature>
<sequence length="346" mass="37811">MATRHADPDASEVESPTDLTGSSWRYVLRRTLREFQRDQCTDLAAALTYYSVLAVFPAAIALTSLLGLVGEGTNSTKTVLDIVSQLGGGSVVDSVRDPLLEISRSQTAGVAFVLGLVGALWSASGYVGAFGRAMNRVYEVEEGRPVWKLRPAMLLLTLVLVVLTAAVLLALVVTGPVTDAIGAQLGLGGSIRLVWDIAKWPVMFLVVMLIVALLYWATPNVRQPKFRWISIGALVAIVAWGVLSAAFGFYVANFSSYDKTYGALGGVIAFLLWLWLTNLALLFGAEIDAELERGRELQSGEPAERVLRLPPRDDTGIDKARSKQEDDERRGRAIRLRARRHRTRKD</sequence>
<dbReference type="PANTHER" id="PTHR30213">
    <property type="entry name" value="INNER MEMBRANE PROTEIN YHJD"/>
    <property type="match status" value="1"/>
</dbReference>
<feature type="region of interest" description="Disordered" evidence="6">
    <location>
        <begin position="300"/>
        <end position="346"/>
    </location>
</feature>
<dbReference type="PIRSF" id="PIRSF035875">
    <property type="entry name" value="RNase_BN"/>
    <property type="match status" value="1"/>
</dbReference>
<evidence type="ECO:0000256" key="2">
    <source>
        <dbReference type="ARBA" id="ARBA00022475"/>
    </source>
</evidence>
<comment type="caution">
    <text evidence="8">The sequence shown here is derived from an EMBL/GenBank/DDBJ whole genome shotgun (WGS) entry which is preliminary data.</text>
</comment>
<dbReference type="Proteomes" id="UP001499979">
    <property type="component" value="Unassembled WGS sequence"/>
</dbReference>
<dbReference type="RefSeq" id="WP_343906334.1">
    <property type="nucleotide sequence ID" value="NZ_BAAAJE010000002.1"/>
</dbReference>
<feature type="transmembrane region" description="Helical" evidence="7">
    <location>
        <begin position="197"/>
        <end position="216"/>
    </location>
</feature>
<proteinExistence type="predicted"/>
<evidence type="ECO:0000256" key="3">
    <source>
        <dbReference type="ARBA" id="ARBA00022692"/>
    </source>
</evidence>
<keyword evidence="3 7" id="KW-0812">Transmembrane</keyword>
<feature type="transmembrane region" description="Helical" evidence="7">
    <location>
        <begin position="263"/>
        <end position="285"/>
    </location>
</feature>
<feature type="compositionally biased region" description="Basic residues" evidence="6">
    <location>
        <begin position="332"/>
        <end position="346"/>
    </location>
</feature>
<name>A0ABN1U9Z4_9ACTN</name>
<protein>
    <submittedName>
        <fullName evidence="8">YihY/virulence factor BrkB family protein</fullName>
    </submittedName>
</protein>
<feature type="transmembrane region" description="Helical" evidence="7">
    <location>
        <begin position="152"/>
        <end position="177"/>
    </location>
</feature>
<keyword evidence="9" id="KW-1185">Reference proteome</keyword>
<evidence type="ECO:0000256" key="6">
    <source>
        <dbReference type="SAM" id="MobiDB-lite"/>
    </source>
</evidence>
<dbReference type="EMBL" id="BAAAJE010000002">
    <property type="protein sequence ID" value="GAA1132475.1"/>
    <property type="molecule type" value="Genomic_DNA"/>
</dbReference>
<evidence type="ECO:0000313" key="9">
    <source>
        <dbReference type="Proteomes" id="UP001499979"/>
    </source>
</evidence>
<reference evidence="8 9" key="1">
    <citation type="journal article" date="2019" name="Int. J. Syst. Evol. Microbiol.">
        <title>The Global Catalogue of Microorganisms (GCM) 10K type strain sequencing project: providing services to taxonomists for standard genome sequencing and annotation.</title>
        <authorList>
            <consortium name="The Broad Institute Genomics Platform"/>
            <consortium name="The Broad Institute Genome Sequencing Center for Infectious Disease"/>
            <person name="Wu L."/>
            <person name="Ma J."/>
        </authorList>
    </citation>
    <scope>NUCLEOTIDE SEQUENCE [LARGE SCALE GENOMIC DNA]</scope>
    <source>
        <strain evidence="8 9">JCM 11813</strain>
    </source>
</reference>